<sequence length="87" mass="10029">MEELAEIKCATMEEYCYCDEKKNDKDHELFTDSEMAAAAQQLMHLSDEENRGNNDNITDYRHDHDKEVFEPESYANSSPPIRAASPN</sequence>
<reference evidence="2" key="1">
    <citation type="submission" date="2023-07" db="EMBL/GenBank/DDBJ databases">
        <title>draft genome sequence of fig (Ficus carica).</title>
        <authorList>
            <person name="Takahashi T."/>
            <person name="Nishimura K."/>
        </authorList>
    </citation>
    <scope>NUCLEOTIDE SEQUENCE</scope>
</reference>
<name>A0AA87ZWN5_FICCA</name>
<dbReference type="AlphaFoldDB" id="A0AA87ZWN5"/>
<gene>
    <name evidence="2" type="ORF">TIFTF001_004111</name>
</gene>
<keyword evidence="3" id="KW-1185">Reference proteome</keyword>
<accession>A0AA87ZWN5</accession>
<evidence type="ECO:0000313" key="3">
    <source>
        <dbReference type="Proteomes" id="UP001187192"/>
    </source>
</evidence>
<dbReference type="Proteomes" id="UP001187192">
    <property type="component" value="Unassembled WGS sequence"/>
</dbReference>
<comment type="caution">
    <text evidence="2">The sequence shown here is derived from an EMBL/GenBank/DDBJ whole genome shotgun (WGS) entry which is preliminary data.</text>
</comment>
<feature type="region of interest" description="Disordered" evidence="1">
    <location>
        <begin position="42"/>
        <end position="87"/>
    </location>
</feature>
<evidence type="ECO:0000256" key="1">
    <source>
        <dbReference type="SAM" id="MobiDB-lite"/>
    </source>
</evidence>
<feature type="compositionally biased region" description="Basic and acidic residues" evidence="1">
    <location>
        <begin position="45"/>
        <end position="69"/>
    </location>
</feature>
<dbReference type="EMBL" id="BTGU01000004">
    <property type="protein sequence ID" value="GMN33361.1"/>
    <property type="molecule type" value="Genomic_DNA"/>
</dbReference>
<organism evidence="2 3">
    <name type="scientific">Ficus carica</name>
    <name type="common">Common fig</name>
    <dbReference type="NCBI Taxonomy" id="3494"/>
    <lineage>
        <taxon>Eukaryota</taxon>
        <taxon>Viridiplantae</taxon>
        <taxon>Streptophyta</taxon>
        <taxon>Embryophyta</taxon>
        <taxon>Tracheophyta</taxon>
        <taxon>Spermatophyta</taxon>
        <taxon>Magnoliopsida</taxon>
        <taxon>eudicotyledons</taxon>
        <taxon>Gunneridae</taxon>
        <taxon>Pentapetalae</taxon>
        <taxon>rosids</taxon>
        <taxon>fabids</taxon>
        <taxon>Rosales</taxon>
        <taxon>Moraceae</taxon>
        <taxon>Ficeae</taxon>
        <taxon>Ficus</taxon>
    </lineage>
</organism>
<proteinExistence type="predicted"/>
<protein>
    <submittedName>
        <fullName evidence="2">Uncharacterized protein</fullName>
    </submittedName>
</protein>
<evidence type="ECO:0000313" key="2">
    <source>
        <dbReference type="EMBL" id="GMN33361.1"/>
    </source>
</evidence>